<sequence>MEDYEEAVEKTITLYADAKPYTQVIYRANGLTTCNVCFAQAKVFNDLDIRNVADLYSEDYELQRKVLVRQNAKVKDVAKLLENGDICYSDACEWCMENDIPLGQFDRCLYGELRKSDNPARVEPKEPWPYRVVAGINRGLEILLNSILEDFT</sequence>
<evidence type="ECO:0000313" key="2">
    <source>
        <dbReference type="Proteomes" id="UP000261079"/>
    </source>
</evidence>
<organism evidence="1 2">
    <name type="scientific">Faecalibacterium prausnitzii</name>
    <dbReference type="NCBI Taxonomy" id="853"/>
    <lineage>
        <taxon>Bacteria</taxon>
        <taxon>Bacillati</taxon>
        <taxon>Bacillota</taxon>
        <taxon>Clostridia</taxon>
        <taxon>Eubacteriales</taxon>
        <taxon>Oscillospiraceae</taxon>
        <taxon>Faecalibacterium</taxon>
    </lineage>
</organism>
<accession>A0A3E2V7W8</accession>
<proteinExistence type="predicted"/>
<name>A0A3E2V7W8_9FIRM</name>
<gene>
    <name evidence="1" type="ORF">DW905_04855</name>
</gene>
<reference evidence="1 2" key="1">
    <citation type="submission" date="2018-08" db="EMBL/GenBank/DDBJ databases">
        <title>A genome reference for cultivated species of the human gut microbiota.</title>
        <authorList>
            <person name="Zou Y."/>
            <person name="Xue W."/>
            <person name="Luo G."/>
        </authorList>
    </citation>
    <scope>NUCLEOTIDE SEQUENCE [LARGE SCALE GENOMIC DNA]</scope>
    <source>
        <strain evidence="1 2">AM42-11AC</strain>
    </source>
</reference>
<dbReference type="Proteomes" id="UP000261079">
    <property type="component" value="Unassembled WGS sequence"/>
</dbReference>
<dbReference type="RefSeq" id="WP_117535347.1">
    <property type="nucleotide sequence ID" value="NZ_QVEZ01000002.1"/>
</dbReference>
<dbReference type="EMBL" id="QVEZ01000002">
    <property type="protein sequence ID" value="RGC06602.1"/>
    <property type="molecule type" value="Genomic_DNA"/>
</dbReference>
<evidence type="ECO:0000313" key="1">
    <source>
        <dbReference type="EMBL" id="RGC06602.1"/>
    </source>
</evidence>
<protein>
    <submittedName>
        <fullName evidence="1">Uncharacterized protein</fullName>
    </submittedName>
</protein>
<dbReference type="AlphaFoldDB" id="A0A3E2V7W8"/>
<comment type="caution">
    <text evidence="1">The sequence shown here is derived from an EMBL/GenBank/DDBJ whole genome shotgun (WGS) entry which is preliminary data.</text>
</comment>